<comment type="caution">
    <text evidence="2">The sequence shown here is derived from an EMBL/GenBank/DDBJ whole genome shotgun (WGS) entry which is preliminary data.</text>
</comment>
<name>A0ABN9PCX4_9DINO</name>
<accession>A0ABN9PCX4</accession>
<dbReference type="Proteomes" id="UP001189429">
    <property type="component" value="Unassembled WGS sequence"/>
</dbReference>
<dbReference type="EMBL" id="CAUYUJ010000467">
    <property type="protein sequence ID" value="CAK0790703.1"/>
    <property type="molecule type" value="Genomic_DNA"/>
</dbReference>
<protein>
    <recommendedName>
        <fullName evidence="4">Secreted protein</fullName>
    </recommendedName>
</protein>
<organism evidence="2 3">
    <name type="scientific">Prorocentrum cordatum</name>
    <dbReference type="NCBI Taxonomy" id="2364126"/>
    <lineage>
        <taxon>Eukaryota</taxon>
        <taxon>Sar</taxon>
        <taxon>Alveolata</taxon>
        <taxon>Dinophyceae</taxon>
        <taxon>Prorocentrales</taxon>
        <taxon>Prorocentraceae</taxon>
        <taxon>Prorocentrum</taxon>
    </lineage>
</organism>
<feature type="chain" id="PRO_5046610119" description="Secreted protein" evidence="1">
    <location>
        <begin position="22"/>
        <end position="121"/>
    </location>
</feature>
<evidence type="ECO:0000313" key="2">
    <source>
        <dbReference type="EMBL" id="CAK0790703.1"/>
    </source>
</evidence>
<sequence>MILVFVLKLLFLLCQLQFRSTCVPELSQRAFGGLELQSRPIPSQVLQLCLLDRLLAQLIDNNLMSGFLEDVDTLILAQGRGVIPESLVRLGRCAPKLRNFIHRHPYYRHAFPELCGLFSCS</sequence>
<evidence type="ECO:0000313" key="3">
    <source>
        <dbReference type="Proteomes" id="UP001189429"/>
    </source>
</evidence>
<keyword evidence="3" id="KW-1185">Reference proteome</keyword>
<gene>
    <name evidence="2" type="ORF">PCOR1329_LOCUS1917</name>
</gene>
<evidence type="ECO:0008006" key="4">
    <source>
        <dbReference type="Google" id="ProtNLM"/>
    </source>
</evidence>
<keyword evidence="1" id="KW-0732">Signal</keyword>
<feature type="signal peptide" evidence="1">
    <location>
        <begin position="1"/>
        <end position="21"/>
    </location>
</feature>
<evidence type="ECO:0000256" key="1">
    <source>
        <dbReference type="SAM" id="SignalP"/>
    </source>
</evidence>
<proteinExistence type="predicted"/>
<reference evidence="2" key="1">
    <citation type="submission" date="2023-10" db="EMBL/GenBank/DDBJ databases">
        <authorList>
            <person name="Chen Y."/>
            <person name="Shah S."/>
            <person name="Dougan E. K."/>
            <person name="Thang M."/>
            <person name="Chan C."/>
        </authorList>
    </citation>
    <scope>NUCLEOTIDE SEQUENCE [LARGE SCALE GENOMIC DNA]</scope>
</reference>